<dbReference type="Gene3D" id="3.30.70.790">
    <property type="entry name" value="UreE, C-terminal domain"/>
    <property type="match status" value="1"/>
</dbReference>
<keyword evidence="1" id="KW-0963">Cytoplasm</keyword>
<dbReference type="SUPFAM" id="SSF69737">
    <property type="entry name" value="Urease metallochaperone UreE, C-terminal domain"/>
    <property type="match status" value="1"/>
</dbReference>
<dbReference type="Proteomes" id="UP001597297">
    <property type="component" value="Unassembled WGS sequence"/>
</dbReference>
<proteinExistence type="predicted"/>
<keyword evidence="6" id="KW-1185">Reference proteome</keyword>
<evidence type="ECO:0000256" key="2">
    <source>
        <dbReference type="ARBA" id="ARBA00022596"/>
    </source>
</evidence>
<dbReference type="InterPro" id="IPR012406">
    <property type="entry name" value="UreE"/>
</dbReference>
<organism evidence="5 6">
    <name type="scientific">Rubritalea spongiae</name>
    <dbReference type="NCBI Taxonomy" id="430797"/>
    <lineage>
        <taxon>Bacteria</taxon>
        <taxon>Pseudomonadati</taxon>
        <taxon>Verrucomicrobiota</taxon>
        <taxon>Verrucomicrobiia</taxon>
        <taxon>Verrucomicrobiales</taxon>
        <taxon>Rubritaleaceae</taxon>
        <taxon>Rubritalea</taxon>
    </lineage>
</organism>
<dbReference type="PIRSF" id="PIRSF036402">
    <property type="entry name" value="Ureas_acces_UreE"/>
    <property type="match status" value="1"/>
</dbReference>
<dbReference type="InterPro" id="IPR007864">
    <property type="entry name" value="UreE_C_dom"/>
</dbReference>
<reference evidence="6" key="1">
    <citation type="journal article" date="2019" name="Int. J. Syst. Evol. Microbiol.">
        <title>The Global Catalogue of Microorganisms (GCM) 10K type strain sequencing project: providing services to taxonomists for standard genome sequencing and annotation.</title>
        <authorList>
            <consortium name="The Broad Institute Genomics Platform"/>
            <consortium name="The Broad Institute Genome Sequencing Center for Infectious Disease"/>
            <person name="Wu L."/>
            <person name="Ma J."/>
        </authorList>
    </citation>
    <scope>NUCLEOTIDE SEQUENCE [LARGE SCALE GENOMIC DNA]</scope>
    <source>
        <strain evidence="6">JCM 16545</strain>
    </source>
</reference>
<protein>
    <recommendedName>
        <fullName evidence="4">Urease accessory protein UreE C-terminal domain-containing protein</fullName>
    </recommendedName>
</protein>
<sequence>METKIQQVVIQEEWDVAEPMDVCLLPIDRHTIAKRRWRQLLSEDLEVVYKLQVPSSHGALLLGSDGKCYKLQQNAEDVIAIPMPGSLEMAAKVGWYLGNQHLGIEVREKEILLEDVHTLARSLEKIGIPFERREDVFLCALHSSHSH</sequence>
<evidence type="ECO:0000256" key="1">
    <source>
        <dbReference type="ARBA" id="ARBA00022490"/>
    </source>
</evidence>
<gene>
    <name evidence="5" type="ORF">ACFSQZ_04430</name>
</gene>
<dbReference type="EMBL" id="JBHUJC010000012">
    <property type="protein sequence ID" value="MFD2275708.1"/>
    <property type="molecule type" value="Genomic_DNA"/>
</dbReference>
<evidence type="ECO:0000313" key="6">
    <source>
        <dbReference type="Proteomes" id="UP001597297"/>
    </source>
</evidence>
<evidence type="ECO:0000256" key="3">
    <source>
        <dbReference type="ARBA" id="ARBA00023186"/>
    </source>
</evidence>
<dbReference type="Pfam" id="PF05194">
    <property type="entry name" value="UreE_C"/>
    <property type="match status" value="1"/>
</dbReference>
<evidence type="ECO:0000313" key="5">
    <source>
        <dbReference type="EMBL" id="MFD2275708.1"/>
    </source>
</evidence>
<dbReference type="RefSeq" id="WP_377094236.1">
    <property type="nucleotide sequence ID" value="NZ_JBHSJM010000001.1"/>
</dbReference>
<accession>A0ABW5DZQ2</accession>
<keyword evidence="2" id="KW-0533">Nickel</keyword>
<evidence type="ECO:0000259" key="4">
    <source>
        <dbReference type="Pfam" id="PF05194"/>
    </source>
</evidence>
<comment type="caution">
    <text evidence="5">The sequence shown here is derived from an EMBL/GenBank/DDBJ whole genome shotgun (WGS) entry which is preliminary data.</text>
</comment>
<feature type="domain" description="Urease accessory protein UreE C-terminal" evidence="4">
    <location>
        <begin position="76"/>
        <end position="137"/>
    </location>
</feature>
<keyword evidence="3" id="KW-0143">Chaperone</keyword>
<name>A0ABW5DZQ2_9BACT</name>